<feature type="transmembrane region" description="Helical" evidence="10">
    <location>
        <begin position="745"/>
        <end position="768"/>
    </location>
</feature>
<dbReference type="SUPFAM" id="SSF53822">
    <property type="entry name" value="Periplasmic binding protein-like I"/>
    <property type="match status" value="1"/>
</dbReference>
<evidence type="ECO:0000256" key="8">
    <source>
        <dbReference type="ARBA" id="ARBA00023224"/>
    </source>
</evidence>
<dbReference type="PRINTS" id="PR00248">
    <property type="entry name" value="GPCRMGR"/>
</dbReference>
<dbReference type="AlphaFoldDB" id="A0A9N8HKH9"/>
<dbReference type="InterPro" id="IPR017978">
    <property type="entry name" value="GPCR_3_C"/>
</dbReference>
<dbReference type="EMBL" id="CAICTM010000732">
    <property type="protein sequence ID" value="CAB9515710.1"/>
    <property type="molecule type" value="Genomic_DNA"/>
</dbReference>
<dbReference type="Pfam" id="PF00003">
    <property type="entry name" value="7tm_3"/>
    <property type="match status" value="1"/>
</dbReference>
<dbReference type="InterPro" id="IPR002455">
    <property type="entry name" value="GPCR3_GABA-B"/>
</dbReference>
<evidence type="ECO:0000256" key="3">
    <source>
        <dbReference type="ARBA" id="ARBA00022989"/>
    </source>
</evidence>
<dbReference type="InterPro" id="IPR001828">
    <property type="entry name" value="ANF_lig-bd_rcpt"/>
</dbReference>
<evidence type="ECO:0000256" key="6">
    <source>
        <dbReference type="ARBA" id="ARBA00023170"/>
    </source>
</evidence>
<feature type="compositionally biased region" description="Basic and acidic residues" evidence="9">
    <location>
        <begin position="875"/>
        <end position="885"/>
    </location>
</feature>
<keyword evidence="4" id="KW-0297">G-protein coupled receptor</keyword>
<evidence type="ECO:0000313" key="13">
    <source>
        <dbReference type="EMBL" id="CAB9515710.1"/>
    </source>
</evidence>
<keyword evidence="3 10" id="KW-1133">Transmembrane helix</keyword>
<name>A0A9N8HKH9_9STRA</name>
<evidence type="ECO:0000256" key="10">
    <source>
        <dbReference type="SAM" id="Phobius"/>
    </source>
</evidence>
<dbReference type="PANTHER" id="PTHR10519">
    <property type="entry name" value="GABA-B RECEPTOR"/>
    <property type="match status" value="1"/>
</dbReference>
<evidence type="ECO:0000256" key="2">
    <source>
        <dbReference type="ARBA" id="ARBA00022692"/>
    </source>
</evidence>
<sequence>MKSLVVILLLVATVYVPYAEGAANATTATSRRGGSHLRYKTILDISGNSSRRVRHGRILTLSGNTWGGLDVPLADRQNTLKTRSTHFMYTTVVSFLAWKHIVNRDGSVLPDLPLWLEGCDDLQLDYASRDSQFSAQVAVQQLLLESANDDDKDGKAVPFAVNGAIFSSVSIQTEKVSSGLDIAQVSGGSSSQSLDQNRIFARTVSTDGSRSDAMITFLKDHLNATHVACIYVQNAWGNSYFVNLSRQAKRLGVKLSGFPFLNIEEKERNELDVNATMARLKDSGLRYVIGVFAGENVDFMTAAYRYHNGIAGNQDYVWLLNLAKGYEKPDFEVSKQTNPELAKVIDGIFYIIEDITDRPHVDALYAQVDAFTNSTQLKREFLQTHAEPEIFDNFSFPYPALKTPVLHTFYDAMISIGLAACRTPGLFTGEELYHTLLHSPPFIGASGNVTFNKETGTRDSETIRWNIGNVFSSPQKSDQNYTRYDATIVATVYGGRAHATKKPLPVFYGNTTIRPPAVPPITTDGQLFGWILAAATMAFSLALLAWTVYNRTIYAIATAQPIFLCILCCGTFVMMSAIIPLGIVQGGGNLDLESMMTSSSSTPSPSLDRVCMSIPWLVVLGFVIALSALSCKTWRINKLMDSGLQMRRILVTERDAMWQFAVYFPSNVAMLVAWTLYRPLRYHRIAVDNVDPFGRNLESYGTCKSSDSQFLIFVISIMVVDLLGVAVATYQSYKARNLPTEFSESSYLALSMASLVESMALGVPILIMSLDDPTAFYIVFSLLLCVLAMTILLPIFVPKFLNRNATRPKNMSLLLSPSARNLRTNGSVALSSFLMASTKFRPPMEEEEDQDQALLQAVEEEPEERVWGKMRVYRTEQEKQKRREGNVSGSYRTDEQRRREGESRSRSGEISVRPPRSARLATASHSNTVSSFALRSGEMSGRSGEMSARSGETRSGDMSARSGLMRARSGELSVRFAGVEEPEGLDSGVQ</sequence>
<feature type="transmembrane region" description="Helical" evidence="10">
    <location>
        <begin position="656"/>
        <end position="677"/>
    </location>
</feature>
<dbReference type="Gene3D" id="3.40.50.2300">
    <property type="match status" value="2"/>
</dbReference>
<keyword evidence="6" id="KW-0675">Receptor</keyword>
<feature type="chain" id="PRO_5040282340" description="G-protein coupled receptors family 3 profile domain-containing protein" evidence="11">
    <location>
        <begin position="22"/>
        <end position="990"/>
    </location>
</feature>
<keyword evidence="14" id="KW-1185">Reference proteome</keyword>
<keyword evidence="7" id="KW-0325">Glycoprotein</keyword>
<dbReference type="PRINTS" id="PR01176">
    <property type="entry name" value="GABABRECEPTR"/>
</dbReference>
<feature type="transmembrane region" description="Helical" evidence="10">
    <location>
        <begin position="561"/>
        <end position="583"/>
    </location>
</feature>
<gene>
    <name evidence="13" type="ORF">SEMRO_733_G194560.1</name>
</gene>
<comment type="caution">
    <text evidence="13">The sequence shown here is derived from an EMBL/GenBank/DDBJ whole genome shotgun (WGS) entry which is preliminary data.</text>
</comment>
<feature type="domain" description="G-protein coupled receptors family 3 profile" evidence="12">
    <location>
        <begin position="610"/>
        <end position="799"/>
    </location>
</feature>
<keyword evidence="5 10" id="KW-0472">Membrane</keyword>
<keyword evidence="8" id="KW-0807">Transducer</keyword>
<feature type="transmembrane region" description="Helical" evidence="10">
    <location>
        <begin position="774"/>
        <end position="797"/>
    </location>
</feature>
<evidence type="ECO:0000256" key="1">
    <source>
        <dbReference type="ARBA" id="ARBA00004141"/>
    </source>
</evidence>
<feature type="compositionally biased region" description="Basic and acidic residues" evidence="9">
    <location>
        <begin position="892"/>
        <end position="907"/>
    </location>
</feature>
<evidence type="ECO:0000256" key="9">
    <source>
        <dbReference type="SAM" id="MobiDB-lite"/>
    </source>
</evidence>
<feature type="signal peptide" evidence="11">
    <location>
        <begin position="1"/>
        <end position="21"/>
    </location>
</feature>
<dbReference type="PANTHER" id="PTHR10519:SF20">
    <property type="entry name" value="G-PROTEIN COUPLED RECEPTOR 156-RELATED"/>
    <property type="match status" value="1"/>
</dbReference>
<feature type="transmembrane region" description="Helical" evidence="10">
    <location>
        <begin position="614"/>
        <end position="635"/>
    </location>
</feature>
<dbReference type="GO" id="GO:0038039">
    <property type="term" value="C:G protein-coupled receptor heterodimeric complex"/>
    <property type="evidence" value="ECO:0007669"/>
    <property type="project" value="TreeGrafter"/>
</dbReference>
<evidence type="ECO:0000256" key="4">
    <source>
        <dbReference type="ARBA" id="ARBA00023040"/>
    </source>
</evidence>
<protein>
    <recommendedName>
        <fullName evidence="12">G-protein coupled receptors family 3 profile domain-containing protein</fullName>
    </recommendedName>
</protein>
<feature type="compositionally biased region" description="Polar residues" evidence="9">
    <location>
        <begin position="923"/>
        <end position="933"/>
    </location>
</feature>
<dbReference type="InterPro" id="IPR000337">
    <property type="entry name" value="GPCR_3"/>
</dbReference>
<evidence type="ECO:0000256" key="5">
    <source>
        <dbReference type="ARBA" id="ARBA00023136"/>
    </source>
</evidence>
<feature type="transmembrane region" description="Helical" evidence="10">
    <location>
        <begin position="527"/>
        <end position="549"/>
    </location>
</feature>
<feature type="non-terminal residue" evidence="13">
    <location>
        <position position="990"/>
    </location>
</feature>
<dbReference type="Proteomes" id="UP001153069">
    <property type="component" value="Unassembled WGS sequence"/>
</dbReference>
<dbReference type="GO" id="GO:0004965">
    <property type="term" value="F:G protein-coupled GABA receptor activity"/>
    <property type="evidence" value="ECO:0007669"/>
    <property type="project" value="InterPro"/>
</dbReference>
<evidence type="ECO:0000313" key="14">
    <source>
        <dbReference type="Proteomes" id="UP001153069"/>
    </source>
</evidence>
<evidence type="ECO:0000259" key="12">
    <source>
        <dbReference type="PROSITE" id="PS50259"/>
    </source>
</evidence>
<feature type="transmembrane region" description="Helical" evidence="10">
    <location>
        <begin position="710"/>
        <end position="733"/>
    </location>
</feature>
<organism evidence="13 14">
    <name type="scientific">Seminavis robusta</name>
    <dbReference type="NCBI Taxonomy" id="568900"/>
    <lineage>
        <taxon>Eukaryota</taxon>
        <taxon>Sar</taxon>
        <taxon>Stramenopiles</taxon>
        <taxon>Ochrophyta</taxon>
        <taxon>Bacillariophyta</taxon>
        <taxon>Bacillariophyceae</taxon>
        <taxon>Bacillariophycidae</taxon>
        <taxon>Naviculales</taxon>
        <taxon>Naviculaceae</taxon>
        <taxon>Seminavis</taxon>
    </lineage>
</organism>
<proteinExistence type="predicted"/>
<reference evidence="13" key="1">
    <citation type="submission" date="2020-06" db="EMBL/GenBank/DDBJ databases">
        <authorList>
            <consortium name="Plant Systems Biology data submission"/>
        </authorList>
    </citation>
    <scope>NUCLEOTIDE SEQUENCE</scope>
    <source>
        <strain evidence="13">D6</strain>
    </source>
</reference>
<dbReference type="Pfam" id="PF01094">
    <property type="entry name" value="ANF_receptor"/>
    <property type="match status" value="1"/>
</dbReference>
<feature type="region of interest" description="Disordered" evidence="9">
    <location>
        <begin position="875"/>
        <end position="990"/>
    </location>
</feature>
<accession>A0A9N8HKH9</accession>
<dbReference type="InterPro" id="IPR028082">
    <property type="entry name" value="Peripla_BP_I"/>
</dbReference>
<evidence type="ECO:0000256" key="11">
    <source>
        <dbReference type="SAM" id="SignalP"/>
    </source>
</evidence>
<feature type="compositionally biased region" description="Low complexity" evidence="9">
    <location>
        <begin position="935"/>
        <end position="947"/>
    </location>
</feature>
<keyword evidence="2 10" id="KW-0812">Transmembrane</keyword>
<dbReference type="CDD" id="cd15047">
    <property type="entry name" value="7tmC_GABA-B-like"/>
    <property type="match status" value="1"/>
</dbReference>
<comment type="subcellular location">
    <subcellularLocation>
        <location evidence="1">Membrane</location>
        <topology evidence="1">Multi-pass membrane protein</topology>
    </subcellularLocation>
</comment>
<dbReference type="PROSITE" id="PS50259">
    <property type="entry name" value="G_PROTEIN_RECEP_F3_4"/>
    <property type="match status" value="1"/>
</dbReference>
<evidence type="ECO:0000256" key="7">
    <source>
        <dbReference type="ARBA" id="ARBA00023180"/>
    </source>
</evidence>
<keyword evidence="11" id="KW-0732">Signal</keyword>